<feature type="compositionally biased region" description="Basic and acidic residues" evidence="1">
    <location>
        <begin position="129"/>
        <end position="144"/>
    </location>
</feature>
<sequence length="238" mass="25867">MDLEGASVLQLNDSDCMRQARAGKPDSLVFGVTPATLSRIIALKAVQRLILLYGAEFEVFLQTISTQSYQGGLESRNKAMWNQLSSFAADIRERAEHAARDAGFEDQVSRARQQVDALAGSVLSLEPSPTKDEGHQQGQERRASAEASRQVSGAFMLPDTEGAGPSDAEENGWDMDEIPLGEELWGGSRTGFDSEAPESLCFPGLLLRSLVRISSFRNGLLRSKRWAKVHGSAAAKLN</sequence>
<reference evidence="2 3" key="1">
    <citation type="journal article" date="2024" name="Nat. Commun.">
        <title>Phylogenomics reveals the evolutionary origins of lichenization in chlorophyte algae.</title>
        <authorList>
            <person name="Puginier C."/>
            <person name="Libourel C."/>
            <person name="Otte J."/>
            <person name="Skaloud P."/>
            <person name="Haon M."/>
            <person name="Grisel S."/>
            <person name="Petersen M."/>
            <person name="Berrin J.G."/>
            <person name="Delaux P.M."/>
            <person name="Dal Grande F."/>
            <person name="Keller J."/>
        </authorList>
    </citation>
    <scope>NUCLEOTIDE SEQUENCE [LARGE SCALE GENOMIC DNA]</scope>
    <source>
        <strain evidence="2 3">SAG 2523</strain>
    </source>
</reference>
<evidence type="ECO:0000256" key="1">
    <source>
        <dbReference type="SAM" id="MobiDB-lite"/>
    </source>
</evidence>
<organism evidence="2 3">
    <name type="scientific">Apatococcus fuscideae</name>
    <dbReference type="NCBI Taxonomy" id="2026836"/>
    <lineage>
        <taxon>Eukaryota</taxon>
        <taxon>Viridiplantae</taxon>
        <taxon>Chlorophyta</taxon>
        <taxon>core chlorophytes</taxon>
        <taxon>Trebouxiophyceae</taxon>
        <taxon>Chlorellales</taxon>
        <taxon>Chlorellaceae</taxon>
        <taxon>Apatococcus</taxon>
    </lineage>
</organism>
<keyword evidence="3" id="KW-1185">Reference proteome</keyword>
<feature type="region of interest" description="Disordered" evidence="1">
    <location>
        <begin position="121"/>
        <end position="150"/>
    </location>
</feature>
<accession>A0AAW1SA07</accession>
<dbReference type="EMBL" id="JALJOV010001709">
    <property type="protein sequence ID" value="KAK9842424.1"/>
    <property type="molecule type" value="Genomic_DNA"/>
</dbReference>
<dbReference type="AlphaFoldDB" id="A0AAW1SA07"/>
<protein>
    <submittedName>
        <fullName evidence="2">Uncharacterized protein</fullName>
    </submittedName>
</protein>
<gene>
    <name evidence="2" type="ORF">WJX84_004401</name>
</gene>
<evidence type="ECO:0000313" key="2">
    <source>
        <dbReference type="EMBL" id="KAK9842424.1"/>
    </source>
</evidence>
<name>A0AAW1SA07_9CHLO</name>
<proteinExistence type="predicted"/>
<evidence type="ECO:0000313" key="3">
    <source>
        <dbReference type="Proteomes" id="UP001485043"/>
    </source>
</evidence>
<comment type="caution">
    <text evidence="2">The sequence shown here is derived from an EMBL/GenBank/DDBJ whole genome shotgun (WGS) entry which is preliminary data.</text>
</comment>
<dbReference type="Proteomes" id="UP001485043">
    <property type="component" value="Unassembled WGS sequence"/>
</dbReference>